<keyword evidence="1" id="KW-0812">Transmembrane</keyword>
<organism evidence="2 3">
    <name type="scientific">Gloeothece citriformis (strain PCC 7424)</name>
    <name type="common">Cyanothece sp. (strain PCC 7424)</name>
    <dbReference type="NCBI Taxonomy" id="65393"/>
    <lineage>
        <taxon>Bacteria</taxon>
        <taxon>Bacillati</taxon>
        <taxon>Cyanobacteriota</taxon>
        <taxon>Cyanophyceae</taxon>
        <taxon>Oscillatoriophycideae</taxon>
        <taxon>Chroococcales</taxon>
        <taxon>Aphanothecaceae</taxon>
        <taxon>Gloeothece</taxon>
        <taxon>Gloeothece citriformis</taxon>
    </lineage>
</organism>
<accession>B7KIA4</accession>
<dbReference type="RefSeq" id="WP_015957169.1">
    <property type="nucleotide sequence ID" value="NC_011729.1"/>
</dbReference>
<dbReference type="OrthoDB" id="9844143at2"/>
<dbReference type="EMBL" id="CP001291">
    <property type="protein sequence ID" value="ACK73591.1"/>
    <property type="molecule type" value="Genomic_DNA"/>
</dbReference>
<evidence type="ECO:0000313" key="2">
    <source>
        <dbReference type="EMBL" id="ACK73591.1"/>
    </source>
</evidence>
<evidence type="ECO:0000256" key="1">
    <source>
        <dbReference type="SAM" id="Phobius"/>
    </source>
</evidence>
<proteinExistence type="predicted"/>
<keyword evidence="1" id="KW-0472">Membrane</keyword>
<name>B7KIA4_GLOC7</name>
<dbReference type="Proteomes" id="UP000002384">
    <property type="component" value="Chromosome"/>
</dbReference>
<sequence length="132" mass="14414">MKLLPDFIGFSTAIAVYVMSGLIPVISAQTATFTYEEVTYTVDLKKSKNQTLAFSLSYPDSEGNMSIVEYQGTCGENTIGVLGQKVVNSQGQVISENTAAQPIIFDISPNNRDWEMSGAIRQALELMCNSME</sequence>
<dbReference type="STRING" id="65393.PCC7424_5243"/>
<dbReference type="eggNOG" id="ENOG50321BR">
    <property type="taxonomic scope" value="Bacteria"/>
</dbReference>
<dbReference type="HOGENOM" id="CLU_1913573_0_0_3"/>
<dbReference type="AlphaFoldDB" id="B7KIA4"/>
<keyword evidence="3" id="KW-1185">Reference proteome</keyword>
<gene>
    <name evidence="2" type="ordered locus">PCC7424_5243</name>
</gene>
<keyword evidence="1" id="KW-1133">Transmembrane helix</keyword>
<reference evidence="3" key="1">
    <citation type="journal article" date="2011" name="MBio">
        <title>Novel metabolic attributes of the genus Cyanothece, comprising a group of unicellular nitrogen-fixing Cyanobacteria.</title>
        <authorList>
            <person name="Bandyopadhyay A."/>
            <person name="Elvitigala T."/>
            <person name="Welsh E."/>
            <person name="Stockel J."/>
            <person name="Liberton M."/>
            <person name="Min H."/>
            <person name="Sherman L.A."/>
            <person name="Pakrasi H.B."/>
        </authorList>
    </citation>
    <scope>NUCLEOTIDE SEQUENCE [LARGE SCALE GENOMIC DNA]</scope>
    <source>
        <strain evidence="3">PCC 7424</strain>
    </source>
</reference>
<dbReference type="KEGG" id="cyc:PCC7424_5243"/>
<evidence type="ECO:0000313" key="3">
    <source>
        <dbReference type="Proteomes" id="UP000002384"/>
    </source>
</evidence>
<feature type="transmembrane region" description="Helical" evidence="1">
    <location>
        <begin position="7"/>
        <end position="26"/>
    </location>
</feature>
<protein>
    <submittedName>
        <fullName evidence="2">Uncharacterized protein</fullName>
    </submittedName>
</protein>